<dbReference type="Proteomes" id="UP000013785">
    <property type="component" value="Unassembled WGS sequence"/>
</dbReference>
<accession>R3U627</accession>
<dbReference type="STRING" id="154621.RV11_GL000833"/>
<dbReference type="AlphaFoldDB" id="R3U627"/>
<organism evidence="1 2">
    <name type="scientific">Enterococcus phoeniculicola ATCC BAA-412</name>
    <dbReference type="NCBI Taxonomy" id="1158610"/>
    <lineage>
        <taxon>Bacteria</taxon>
        <taxon>Bacillati</taxon>
        <taxon>Bacillota</taxon>
        <taxon>Bacilli</taxon>
        <taxon>Lactobacillales</taxon>
        <taxon>Enterococcaceae</taxon>
        <taxon>Enterococcus</taxon>
    </lineage>
</organism>
<comment type="caution">
    <text evidence="1">The sequence shown here is derived from an EMBL/GenBank/DDBJ whole genome shotgun (WGS) entry which is preliminary data.</text>
</comment>
<dbReference type="HOGENOM" id="CLU_1145802_0_0_9"/>
<dbReference type="eggNOG" id="ENOG5032G19">
    <property type="taxonomic scope" value="Bacteria"/>
</dbReference>
<dbReference type="PATRIC" id="fig|1158610.3.peg.405"/>
<evidence type="ECO:0008006" key="3">
    <source>
        <dbReference type="Google" id="ProtNLM"/>
    </source>
</evidence>
<dbReference type="PROSITE" id="PS51257">
    <property type="entry name" value="PROKAR_LIPOPROTEIN"/>
    <property type="match status" value="1"/>
</dbReference>
<dbReference type="OrthoDB" id="2181385at2"/>
<evidence type="ECO:0000313" key="2">
    <source>
        <dbReference type="Proteomes" id="UP000013785"/>
    </source>
</evidence>
<sequence>MRDKKRFIYTKLFVIFFIGLLITACSKSEKKESAQTIDNQIIEKISGEWLDNNYTYDQYKITTSKKSIFFNSVELIVEKTEKNKIFTVEKEDERAQCTFELFEDKLMVYRQYEIEQDPKNPSVGGVLAPIELRKKRILTKEALLGNWESAEANESVYIRINDSFLNQISIDFTDNEEFNNVKSEMLMLEEQSHTFQYINEEQSIRYIFSYVDKEDLLIQCSSVKTGEELQRYILKKMAIESK</sequence>
<reference evidence="1 2" key="1">
    <citation type="submission" date="2013-02" db="EMBL/GenBank/DDBJ databases">
        <title>The Genome Sequence of Enterococcus phoeniculicola BAA-412.</title>
        <authorList>
            <consortium name="The Broad Institute Genome Sequencing Platform"/>
            <consortium name="The Broad Institute Genome Sequencing Center for Infectious Disease"/>
            <person name="Earl A.M."/>
            <person name="Gilmore M.S."/>
            <person name="Lebreton F."/>
            <person name="Walker B."/>
            <person name="Young S.K."/>
            <person name="Zeng Q."/>
            <person name="Gargeya S."/>
            <person name="Fitzgerald M."/>
            <person name="Haas B."/>
            <person name="Abouelleil A."/>
            <person name="Alvarado L."/>
            <person name="Arachchi H.M."/>
            <person name="Berlin A.M."/>
            <person name="Chapman S.B."/>
            <person name="Dewar J."/>
            <person name="Goldberg J."/>
            <person name="Griggs A."/>
            <person name="Gujja S."/>
            <person name="Hansen M."/>
            <person name="Howarth C."/>
            <person name="Imamovic A."/>
            <person name="Larimer J."/>
            <person name="McCowan C."/>
            <person name="Murphy C."/>
            <person name="Neiman D."/>
            <person name="Pearson M."/>
            <person name="Priest M."/>
            <person name="Roberts A."/>
            <person name="Saif S."/>
            <person name="Shea T."/>
            <person name="Sisk P."/>
            <person name="Sykes S."/>
            <person name="Wortman J."/>
            <person name="Nusbaum C."/>
            <person name="Birren B."/>
        </authorList>
    </citation>
    <scope>NUCLEOTIDE SEQUENCE [LARGE SCALE GENOMIC DNA]</scope>
    <source>
        <strain evidence="1 2">ATCC BAA-412</strain>
    </source>
</reference>
<proteinExistence type="predicted"/>
<keyword evidence="2" id="KW-1185">Reference proteome</keyword>
<dbReference type="RefSeq" id="WP_010767104.1">
    <property type="nucleotide sequence ID" value="NZ_ASWE01000004.1"/>
</dbReference>
<evidence type="ECO:0000313" key="1">
    <source>
        <dbReference type="EMBL" id="EOL48878.1"/>
    </source>
</evidence>
<gene>
    <name evidence="1" type="ORF">UC3_00429</name>
</gene>
<name>R3U627_9ENTE</name>
<protein>
    <recommendedName>
        <fullName evidence="3">Lipoprotein</fullName>
    </recommendedName>
</protein>
<dbReference type="EMBL" id="AJAT01000007">
    <property type="protein sequence ID" value="EOL48878.1"/>
    <property type="molecule type" value="Genomic_DNA"/>
</dbReference>